<keyword evidence="1" id="KW-1133">Transmembrane helix</keyword>
<dbReference type="EMBL" id="CP013011">
    <property type="protein sequence ID" value="ALL00865.1"/>
    <property type="molecule type" value="Genomic_DNA"/>
</dbReference>
<evidence type="ECO:0000313" key="5">
    <source>
        <dbReference type="Proteomes" id="UP000196694"/>
    </source>
</evidence>
<evidence type="ECO:0000313" key="3">
    <source>
        <dbReference type="EMBL" id="OWJ55510.1"/>
    </source>
</evidence>
<sequence>MRRLLEKELKTLLREPMVIAMIILPFVIYSAMTPFYGAASEQIRKAAELRGTKLALAVCPESPAQTTMLNMIAAGLRASNVSIDVVETCNPVELLKTGGYDAIMMLNVTNGKIAVDVYVRGELSQLARTLALPGSISSRIARALSPSENITSNAYILLNDRLWSINELNNVHGAGITLGYATFFILFPAASLGATLIGAEREERMLEVLFSLPVSRRRIALSKAIAALIVAILAAISAMAGLYQLFSSVGVSLDLTKYYTLTDMLVYVVALASEAFFVVILSMLVGMFASTVRGAQSAAPIVVIPAIVPTVMTMTGIPASKIFTLLPYTAVIYAGMSPLIGLDYAVTATIVQLAETLLVLVVLLKALESETAVTGPETLRQFRARIAARFKSRR</sequence>
<evidence type="ECO:0000313" key="4">
    <source>
        <dbReference type="Proteomes" id="UP000058613"/>
    </source>
</evidence>
<proteinExistence type="predicted"/>
<dbReference type="EMBL" id="NCQP01000001">
    <property type="protein sequence ID" value="OWJ55510.1"/>
    <property type="molecule type" value="Genomic_DNA"/>
</dbReference>
<dbReference type="AlphaFoldDB" id="A0A0N7JD07"/>
<dbReference type="OrthoDB" id="385112at2157"/>
<feature type="transmembrane region" description="Helical" evidence="1">
    <location>
        <begin position="344"/>
        <end position="364"/>
    </location>
</feature>
<dbReference type="STRING" id="1273541.Pyrde_0815"/>
<dbReference type="KEGG" id="pdl:Pyrde_0815"/>
<evidence type="ECO:0000313" key="2">
    <source>
        <dbReference type="EMBL" id="ALL00865.1"/>
    </source>
</evidence>
<dbReference type="RefSeq" id="WP_055408472.1">
    <property type="nucleotide sequence ID" value="NZ_CP013011.1"/>
</dbReference>
<dbReference type="PANTHER" id="PTHR43471">
    <property type="entry name" value="ABC TRANSPORTER PERMEASE"/>
    <property type="match status" value="1"/>
</dbReference>
<dbReference type="Pfam" id="PF12679">
    <property type="entry name" value="ABC2_membrane_2"/>
    <property type="match status" value="1"/>
</dbReference>
<dbReference type="Proteomes" id="UP000196694">
    <property type="component" value="Unassembled WGS sequence"/>
</dbReference>
<feature type="transmembrane region" description="Helical" evidence="1">
    <location>
        <begin position="12"/>
        <end position="32"/>
    </location>
</feature>
<feature type="transmembrane region" description="Helical" evidence="1">
    <location>
        <begin position="220"/>
        <end position="245"/>
    </location>
</feature>
<feature type="transmembrane region" description="Helical" evidence="1">
    <location>
        <begin position="301"/>
        <end position="324"/>
    </location>
</feature>
<reference evidence="3 5" key="2">
    <citation type="submission" date="2017-05" db="EMBL/GenBank/DDBJ databases">
        <title>The draft genome of the hyperthermophilic archaeon 'Pyrodictium delaneyi strain Hulk', an iron and nitrate reducer, reveals the capacity for sulfate reduction.</title>
        <authorList>
            <person name="Demey L.M."/>
            <person name="Miller C."/>
            <person name="Manzella M."/>
            <person name="Reguera G."/>
            <person name="Kashefi K."/>
        </authorList>
    </citation>
    <scope>NUCLEOTIDE SEQUENCE [LARGE SCALE GENOMIC DNA]</scope>
    <source>
        <strain evidence="3 5">Hulk</strain>
    </source>
</reference>
<keyword evidence="1" id="KW-0472">Membrane</keyword>
<feature type="transmembrane region" description="Helical" evidence="1">
    <location>
        <begin position="265"/>
        <end position="289"/>
    </location>
</feature>
<organism evidence="2 4">
    <name type="scientific">Pyrodictium delaneyi</name>
    <dbReference type="NCBI Taxonomy" id="1273541"/>
    <lineage>
        <taxon>Archaea</taxon>
        <taxon>Thermoproteota</taxon>
        <taxon>Thermoprotei</taxon>
        <taxon>Desulfurococcales</taxon>
        <taxon>Pyrodictiaceae</taxon>
        <taxon>Pyrodictium</taxon>
    </lineage>
</organism>
<keyword evidence="5" id="KW-1185">Reference proteome</keyword>
<keyword evidence="1" id="KW-0812">Transmembrane</keyword>
<accession>A0A0N7JD07</accession>
<dbReference type="GO" id="GO:0140359">
    <property type="term" value="F:ABC-type transporter activity"/>
    <property type="evidence" value="ECO:0007669"/>
    <property type="project" value="InterPro"/>
</dbReference>
<evidence type="ECO:0000256" key="1">
    <source>
        <dbReference type="SAM" id="Phobius"/>
    </source>
</evidence>
<reference evidence="2 4" key="1">
    <citation type="submission" date="2015-10" db="EMBL/GenBank/DDBJ databases">
        <title>Complete genome sequence of hyperthermophilic archaeon Pyrodictium delaneyi Su06.</title>
        <authorList>
            <person name="Jung J.-H."/>
            <person name="Lin J."/>
            <person name="Holden J.F."/>
            <person name="Park C.-S."/>
        </authorList>
    </citation>
    <scope>NUCLEOTIDE SEQUENCE [LARGE SCALE GENOMIC DNA]</scope>
    <source>
        <strain evidence="2 4">Su06</strain>
    </source>
</reference>
<gene>
    <name evidence="3" type="ORF">Pdsh_01570</name>
    <name evidence="2" type="ORF">Pyrde_0815</name>
</gene>
<dbReference type="GO" id="GO:0005886">
    <property type="term" value="C:plasma membrane"/>
    <property type="evidence" value="ECO:0007669"/>
    <property type="project" value="UniProtKB-SubCell"/>
</dbReference>
<dbReference type="GeneID" id="26099155"/>
<dbReference type="Proteomes" id="UP000058613">
    <property type="component" value="Chromosome"/>
</dbReference>
<feature type="transmembrane region" description="Helical" evidence="1">
    <location>
        <begin position="178"/>
        <end position="199"/>
    </location>
</feature>
<name>A0A0N7JD07_9CREN</name>
<protein>
    <submittedName>
        <fullName evidence="2">ABC-2 family transporter protein</fullName>
    </submittedName>
</protein>